<accession>A0ABV9P8Q6</accession>
<proteinExistence type="predicted"/>
<comment type="caution">
    <text evidence="4">The sequence shown here is derived from an EMBL/GenBank/DDBJ whole genome shotgun (WGS) entry which is preliminary data.</text>
</comment>
<dbReference type="GO" id="GO:0016746">
    <property type="term" value="F:acyltransferase activity"/>
    <property type="evidence" value="ECO:0007669"/>
    <property type="project" value="UniProtKB-KW"/>
</dbReference>
<dbReference type="PROSITE" id="PS51186">
    <property type="entry name" value="GNAT"/>
    <property type="match status" value="1"/>
</dbReference>
<dbReference type="RefSeq" id="WP_213256325.1">
    <property type="nucleotide sequence ID" value="NZ_JAGYWA010000002.1"/>
</dbReference>
<protein>
    <submittedName>
        <fullName evidence="4">GNAT family N-acetyltransferase</fullName>
        <ecNumber evidence="4">2.3.-.-</ecNumber>
    </submittedName>
</protein>
<evidence type="ECO:0000313" key="5">
    <source>
        <dbReference type="Proteomes" id="UP001595935"/>
    </source>
</evidence>
<feature type="domain" description="N-acetyltransferase" evidence="3">
    <location>
        <begin position="1"/>
        <end position="159"/>
    </location>
</feature>
<dbReference type="Pfam" id="PF00583">
    <property type="entry name" value="Acetyltransf_1"/>
    <property type="match status" value="1"/>
</dbReference>
<name>A0ABV9P8Q6_9FLAO</name>
<gene>
    <name evidence="4" type="ORF">ACFO5S_04530</name>
</gene>
<keyword evidence="1 4" id="KW-0808">Transferase</keyword>
<dbReference type="EC" id="2.3.-.-" evidence="4"/>
<keyword evidence="2 4" id="KW-0012">Acyltransferase</keyword>
<dbReference type="InterPro" id="IPR016181">
    <property type="entry name" value="Acyl_CoA_acyltransferase"/>
</dbReference>
<dbReference type="InterPro" id="IPR051635">
    <property type="entry name" value="SNAT-like"/>
</dbReference>
<dbReference type="Gene3D" id="3.40.630.30">
    <property type="match status" value="1"/>
</dbReference>
<dbReference type="EMBL" id="JBHSGV010000002">
    <property type="protein sequence ID" value="MFC4746694.1"/>
    <property type="molecule type" value="Genomic_DNA"/>
</dbReference>
<dbReference type="InterPro" id="IPR000182">
    <property type="entry name" value="GNAT_dom"/>
</dbReference>
<keyword evidence="5" id="KW-1185">Reference proteome</keyword>
<dbReference type="Proteomes" id="UP001595935">
    <property type="component" value="Unassembled WGS sequence"/>
</dbReference>
<dbReference type="CDD" id="cd04301">
    <property type="entry name" value="NAT_SF"/>
    <property type="match status" value="1"/>
</dbReference>
<reference evidence="5" key="1">
    <citation type="journal article" date="2019" name="Int. J. Syst. Evol. Microbiol.">
        <title>The Global Catalogue of Microorganisms (GCM) 10K type strain sequencing project: providing services to taxonomists for standard genome sequencing and annotation.</title>
        <authorList>
            <consortium name="The Broad Institute Genomics Platform"/>
            <consortium name="The Broad Institute Genome Sequencing Center for Infectious Disease"/>
            <person name="Wu L."/>
            <person name="Ma J."/>
        </authorList>
    </citation>
    <scope>NUCLEOTIDE SEQUENCE [LARGE SCALE GENOMIC DNA]</scope>
    <source>
        <strain evidence="5">WYCCWR 13023</strain>
    </source>
</reference>
<dbReference type="PANTHER" id="PTHR10908">
    <property type="entry name" value="SEROTONIN N-ACETYLTRANSFERASE"/>
    <property type="match status" value="1"/>
</dbReference>
<evidence type="ECO:0000313" key="4">
    <source>
        <dbReference type="EMBL" id="MFC4746694.1"/>
    </source>
</evidence>
<organism evidence="4 5">
    <name type="scientific">Flavobacterium branchiicola</name>
    <dbReference type="NCBI Taxonomy" id="1114875"/>
    <lineage>
        <taxon>Bacteria</taxon>
        <taxon>Pseudomonadati</taxon>
        <taxon>Bacteroidota</taxon>
        <taxon>Flavobacteriia</taxon>
        <taxon>Flavobacteriales</taxon>
        <taxon>Flavobacteriaceae</taxon>
        <taxon>Flavobacterium</taxon>
    </lineage>
</organism>
<dbReference type="SUPFAM" id="SSF55729">
    <property type="entry name" value="Acyl-CoA N-acyltransferases (Nat)"/>
    <property type="match status" value="1"/>
</dbReference>
<sequence>MTFRNATLNDLAIINEIENLCFPPNEAATSETLAKRLQVFPQHFWLIEDQNNTIGFINGMITDNRTIVDEMFKNVDLHNENGKWQSVFGLATSPNFQKKGYAGELIKHLIAKSKSQNRKGITLTCKDYLVAYYEKFGFIDQGISASVYGGEVWHDMVIEF</sequence>
<dbReference type="PANTHER" id="PTHR10908:SF0">
    <property type="entry name" value="SEROTONIN N-ACETYLTRANSFERASE"/>
    <property type="match status" value="1"/>
</dbReference>
<evidence type="ECO:0000256" key="1">
    <source>
        <dbReference type="ARBA" id="ARBA00022679"/>
    </source>
</evidence>
<evidence type="ECO:0000256" key="2">
    <source>
        <dbReference type="ARBA" id="ARBA00023315"/>
    </source>
</evidence>
<evidence type="ECO:0000259" key="3">
    <source>
        <dbReference type="PROSITE" id="PS51186"/>
    </source>
</evidence>